<dbReference type="Gene3D" id="3.30.40.10">
    <property type="entry name" value="Zinc/RING finger domain, C3HC4 (zinc finger)"/>
    <property type="match status" value="1"/>
</dbReference>
<reference evidence="13 14" key="1">
    <citation type="submission" date="2018-06" db="EMBL/GenBank/DDBJ databases">
        <title>Comparative genomics reveals the genomic features of Rhizophagus irregularis, R. cerebriforme, R. diaphanum and Gigaspora rosea, and their symbiotic lifestyle signature.</title>
        <authorList>
            <person name="Morin E."/>
            <person name="San Clemente H."/>
            <person name="Chen E.C.H."/>
            <person name="De La Providencia I."/>
            <person name="Hainaut M."/>
            <person name="Kuo A."/>
            <person name="Kohler A."/>
            <person name="Murat C."/>
            <person name="Tang N."/>
            <person name="Roy S."/>
            <person name="Loubradou J."/>
            <person name="Henrissat B."/>
            <person name="Grigoriev I.V."/>
            <person name="Corradi N."/>
            <person name="Roux C."/>
            <person name="Martin F.M."/>
        </authorList>
    </citation>
    <scope>NUCLEOTIDE SEQUENCE [LARGE SCALE GENOMIC DNA]</scope>
    <source>
        <strain evidence="13 14">DAOM 227022</strain>
    </source>
</reference>
<dbReference type="Pfam" id="PF01485">
    <property type="entry name" value="IBR"/>
    <property type="match status" value="1"/>
</dbReference>
<evidence type="ECO:0000256" key="7">
    <source>
        <dbReference type="ARBA" id="ARBA00022771"/>
    </source>
</evidence>
<evidence type="ECO:0000256" key="1">
    <source>
        <dbReference type="ARBA" id="ARBA00001798"/>
    </source>
</evidence>
<comment type="caution">
    <text evidence="13">The sequence shown here is derived from an EMBL/GenBank/DDBJ whole genome shotgun (WGS) entry which is preliminary data.</text>
</comment>
<dbReference type="InterPro" id="IPR001841">
    <property type="entry name" value="Znf_RING"/>
</dbReference>
<keyword evidence="5" id="KW-0479">Metal-binding</keyword>
<dbReference type="GO" id="GO:0061630">
    <property type="term" value="F:ubiquitin protein ligase activity"/>
    <property type="evidence" value="ECO:0007669"/>
    <property type="project" value="UniProtKB-EC"/>
</dbReference>
<gene>
    <name evidence="13" type="ORF">C1645_811993</name>
</gene>
<dbReference type="InterPro" id="IPR013083">
    <property type="entry name" value="Znf_RING/FYVE/PHD"/>
</dbReference>
<dbReference type="InterPro" id="IPR031127">
    <property type="entry name" value="E3_UB_ligase_RBR"/>
</dbReference>
<dbReference type="EC" id="2.3.2.31" evidence="3"/>
<evidence type="ECO:0000256" key="4">
    <source>
        <dbReference type="ARBA" id="ARBA00022679"/>
    </source>
</evidence>
<dbReference type="InterPro" id="IPR054694">
    <property type="entry name" value="Parkin-like_IBR"/>
</dbReference>
<name>A0A397TLB6_9GLOM</name>
<accession>A0A397TLB6</accession>
<evidence type="ECO:0000313" key="14">
    <source>
        <dbReference type="Proteomes" id="UP000265703"/>
    </source>
</evidence>
<dbReference type="PANTHER" id="PTHR11685">
    <property type="entry name" value="RBR FAMILY RING FINGER AND IBR DOMAIN-CONTAINING"/>
    <property type="match status" value="1"/>
</dbReference>
<dbReference type="PROSITE" id="PS50089">
    <property type="entry name" value="ZF_RING_2"/>
    <property type="match status" value="1"/>
</dbReference>
<evidence type="ECO:0000256" key="5">
    <source>
        <dbReference type="ARBA" id="ARBA00022723"/>
    </source>
</evidence>
<evidence type="ECO:0000259" key="11">
    <source>
        <dbReference type="PROSITE" id="PS50089"/>
    </source>
</evidence>
<comment type="pathway">
    <text evidence="2">Protein modification; protein ubiquitination.</text>
</comment>
<feature type="domain" description="RING-type" evidence="11">
    <location>
        <begin position="3"/>
        <end position="55"/>
    </location>
</feature>
<sequence>MECQICFELRSVSLFIKITTNCNHELNICKLCVNNHILTHLDSKDDIEIICPFDKCDQKIQYNDVKKFVSKSKFKRFDTLIFLQTLNEIPDFRWCKNPRCKFGQIHADRERNPKMTCDACGQYSCYIHDIAWHKNSVCDGLDISTKNYINKKTKPCPRCGVRIIKNGGCNHMICTCGRQFDWSHISHKP</sequence>
<dbReference type="SUPFAM" id="SSF57850">
    <property type="entry name" value="RING/U-box"/>
    <property type="match status" value="3"/>
</dbReference>
<evidence type="ECO:0000259" key="12">
    <source>
        <dbReference type="PROSITE" id="PS51873"/>
    </source>
</evidence>
<dbReference type="GO" id="GO:0008270">
    <property type="term" value="F:zinc ion binding"/>
    <property type="evidence" value="ECO:0007669"/>
    <property type="project" value="UniProtKB-KW"/>
</dbReference>
<evidence type="ECO:0000256" key="8">
    <source>
        <dbReference type="ARBA" id="ARBA00022786"/>
    </source>
</evidence>
<evidence type="ECO:0000256" key="10">
    <source>
        <dbReference type="PROSITE-ProRule" id="PRU00175"/>
    </source>
</evidence>
<comment type="catalytic activity">
    <reaction evidence="1">
        <text>[E2 ubiquitin-conjugating enzyme]-S-ubiquitinyl-L-cysteine + [acceptor protein]-L-lysine = [E2 ubiquitin-conjugating enzyme]-L-cysteine + [acceptor protein]-N(6)-ubiquitinyl-L-lysine.</text>
        <dbReference type="EC" id="2.3.2.31"/>
    </reaction>
</comment>
<keyword evidence="9" id="KW-0862">Zinc</keyword>
<dbReference type="CDD" id="cd20335">
    <property type="entry name" value="BRcat_RBR"/>
    <property type="match status" value="1"/>
</dbReference>
<keyword evidence="8" id="KW-0833">Ubl conjugation pathway</keyword>
<dbReference type="PROSITE" id="PS51873">
    <property type="entry name" value="TRIAD"/>
    <property type="match status" value="1"/>
</dbReference>
<dbReference type="Pfam" id="PF22605">
    <property type="entry name" value="IBR_2"/>
    <property type="match status" value="1"/>
</dbReference>
<evidence type="ECO:0000256" key="3">
    <source>
        <dbReference type="ARBA" id="ARBA00012251"/>
    </source>
</evidence>
<dbReference type="EMBL" id="QKYT01000008">
    <property type="protein sequence ID" value="RIA99023.1"/>
    <property type="molecule type" value="Genomic_DNA"/>
</dbReference>
<dbReference type="GO" id="GO:0016567">
    <property type="term" value="P:protein ubiquitination"/>
    <property type="evidence" value="ECO:0007669"/>
    <property type="project" value="InterPro"/>
</dbReference>
<dbReference type="InterPro" id="IPR044066">
    <property type="entry name" value="TRIAD_supradom"/>
</dbReference>
<dbReference type="Gene3D" id="1.20.120.1750">
    <property type="match status" value="1"/>
</dbReference>
<protein>
    <recommendedName>
        <fullName evidence="3">RBR-type E3 ubiquitin transferase</fullName>
        <ecNumber evidence="3">2.3.2.31</ecNumber>
    </recommendedName>
</protein>
<evidence type="ECO:0000313" key="13">
    <source>
        <dbReference type="EMBL" id="RIA99023.1"/>
    </source>
</evidence>
<keyword evidence="14" id="KW-1185">Reference proteome</keyword>
<proteinExistence type="predicted"/>
<keyword evidence="4" id="KW-0808">Transferase</keyword>
<dbReference type="SMART" id="SM00647">
    <property type="entry name" value="IBR"/>
    <property type="match status" value="2"/>
</dbReference>
<feature type="domain" description="RING-type" evidence="12">
    <location>
        <begin position="1"/>
        <end position="189"/>
    </location>
</feature>
<dbReference type="OrthoDB" id="1431934at2759"/>
<dbReference type="AlphaFoldDB" id="A0A397TLB6"/>
<dbReference type="InterPro" id="IPR002867">
    <property type="entry name" value="IBR_dom"/>
</dbReference>
<keyword evidence="7 10" id="KW-0863">Zinc-finger</keyword>
<evidence type="ECO:0000256" key="2">
    <source>
        <dbReference type="ARBA" id="ARBA00004906"/>
    </source>
</evidence>
<keyword evidence="6" id="KW-0677">Repeat</keyword>
<evidence type="ECO:0000256" key="9">
    <source>
        <dbReference type="ARBA" id="ARBA00022833"/>
    </source>
</evidence>
<organism evidence="13 14">
    <name type="scientific">Glomus cerebriforme</name>
    <dbReference type="NCBI Taxonomy" id="658196"/>
    <lineage>
        <taxon>Eukaryota</taxon>
        <taxon>Fungi</taxon>
        <taxon>Fungi incertae sedis</taxon>
        <taxon>Mucoromycota</taxon>
        <taxon>Glomeromycotina</taxon>
        <taxon>Glomeromycetes</taxon>
        <taxon>Glomerales</taxon>
        <taxon>Glomeraceae</taxon>
        <taxon>Glomus</taxon>
    </lineage>
</organism>
<evidence type="ECO:0000256" key="6">
    <source>
        <dbReference type="ARBA" id="ARBA00022737"/>
    </source>
</evidence>
<dbReference type="STRING" id="658196.A0A397TLB6"/>
<dbReference type="Proteomes" id="UP000265703">
    <property type="component" value="Unassembled WGS sequence"/>
</dbReference>